<dbReference type="Gene3D" id="3.30.1200.10">
    <property type="entry name" value="YggU-like"/>
    <property type="match status" value="1"/>
</dbReference>
<reference evidence="3 4" key="1">
    <citation type="submission" date="2023-01" db="EMBL/GenBank/DDBJ databases">
        <title>Cultivation and genomic characterization of new, ubiquitous marine nitrite-oxidizing bacteria from the Nitrospirales.</title>
        <authorList>
            <person name="Mueller A.J."/>
            <person name="Daebeler A."/>
            <person name="Herbold C.W."/>
            <person name="Kirkegaard R.H."/>
            <person name="Daims H."/>
        </authorList>
    </citation>
    <scope>NUCLEOTIDE SEQUENCE [LARGE SCALE GENOMIC DNA]</scope>
    <source>
        <strain evidence="3 4">VA</strain>
    </source>
</reference>
<dbReference type="KEGG" id="nall:PP769_01380"/>
<dbReference type="HAMAP" id="MF_00634">
    <property type="entry name" value="UPF0235"/>
    <property type="match status" value="1"/>
</dbReference>
<sequence length="108" mass="12096">MEWARCLIEKSEGMEIRIYIQPRASKAEIVGLHGEALKIRIASPPVDGQANAELCRFLARLFGIPRQYVQLKSGFSSRQKRIFIEGKTLSDVAAVLTESLSLKNSEHP</sequence>
<proteinExistence type="inferred from homology"/>
<dbReference type="Pfam" id="PF02594">
    <property type="entry name" value="DUF167"/>
    <property type="match status" value="1"/>
</dbReference>
<dbReference type="InterPro" id="IPR003746">
    <property type="entry name" value="DUF167"/>
</dbReference>
<gene>
    <name evidence="3" type="ORF">PP769_01380</name>
</gene>
<dbReference type="PANTHER" id="PTHR13420:SF7">
    <property type="entry name" value="UPF0235 PROTEIN C15ORF40"/>
    <property type="match status" value="1"/>
</dbReference>
<organism evidence="3 4">
    <name type="scientific">Candidatus Nitrospira allomarina</name>
    <dbReference type="NCBI Taxonomy" id="3020900"/>
    <lineage>
        <taxon>Bacteria</taxon>
        <taxon>Pseudomonadati</taxon>
        <taxon>Nitrospirota</taxon>
        <taxon>Nitrospiria</taxon>
        <taxon>Nitrospirales</taxon>
        <taxon>Nitrospiraceae</taxon>
        <taxon>Nitrospira</taxon>
    </lineage>
</organism>
<dbReference type="SMART" id="SM01152">
    <property type="entry name" value="DUF167"/>
    <property type="match status" value="1"/>
</dbReference>
<dbReference type="NCBIfam" id="TIGR00251">
    <property type="entry name" value="DUF167 family protein"/>
    <property type="match status" value="1"/>
</dbReference>
<dbReference type="Proteomes" id="UP001302719">
    <property type="component" value="Chromosome"/>
</dbReference>
<evidence type="ECO:0000313" key="4">
    <source>
        <dbReference type="Proteomes" id="UP001302719"/>
    </source>
</evidence>
<dbReference type="SUPFAM" id="SSF69786">
    <property type="entry name" value="YggU-like"/>
    <property type="match status" value="1"/>
</dbReference>
<evidence type="ECO:0000256" key="1">
    <source>
        <dbReference type="ARBA" id="ARBA00010364"/>
    </source>
</evidence>
<dbReference type="AlphaFoldDB" id="A0AA96JWY4"/>
<accession>A0AA96JWY4</accession>
<dbReference type="InterPro" id="IPR036591">
    <property type="entry name" value="YggU-like_sf"/>
</dbReference>
<dbReference type="GO" id="GO:0005737">
    <property type="term" value="C:cytoplasm"/>
    <property type="evidence" value="ECO:0007669"/>
    <property type="project" value="TreeGrafter"/>
</dbReference>
<dbReference type="PANTHER" id="PTHR13420">
    <property type="entry name" value="UPF0235 PROTEIN C15ORF40"/>
    <property type="match status" value="1"/>
</dbReference>
<name>A0AA96JWY4_9BACT</name>
<dbReference type="EMBL" id="CP116967">
    <property type="protein sequence ID" value="WNM58441.1"/>
    <property type="molecule type" value="Genomic_DNA"/>
</dbReference>
<protein>
    <recommendedName>
        <fullName evidence="2">UPF0235 protein PP769_01380</fullName>
    </recommendedName>
</protein>
<evidence type="ECO:0000313" key="3">
    <source>
        <dbReference type="EMBL" id="WNM58441.1"/>
    </source>
</evidence>
<comment type="similarity">
    <text evidence="1 2">Belongs to the UPF0235 family.</text>
</comment>
<evidence type="ECO:0000256" key="2">
    <source>
        <dbReference type="HAMAP-Rule" id="MF_00634"/>
    </source>
</evidence>
<keyword evidence="4" id="KW-1185">Reference proteome</keyword>
<dbReference type="RefSeq" id="WP_312644264.1">
    <property type="nucleotide sequence ID" value="NZ_CP116967.1"/>
</dbReference>